<feature type="transmembrane region" description="Helical" evidence="10">
    <location>
        <begin position="539"/>
        <end position="564"/>
    </location>
</feature>
<organism evidence="13 14">
    <name type="scientific">Clytia hemisphaerica</name>
    <dbReference type="NCBI Taxonomy" id="252671"/>
    <lineage>
        <taxon>Eukaryota</taxon>
        <taxon>Metazoa</taxon>
        <taxon>Cnidaria</taxon>
        <taxon>Hydrozoa</taxon>
        <taxon>Hydroidolina</taxon>
        <taxon>Leptothecata</taxon>
        <taxon>Obeliida</taxon>
        <taxon>Clytiidae</taxon>
        <taxon>Clytia</taxon>
    </lineage>
</organism>
<evidence type="ECO:0000259" key="12">
    <source>
        <dbReference type="PROSITE" id="PS50259"/>
    </source>
</evidence>
<dbReference type="InterPro" id="IPR028082">
    <property type="entry name" value="Peripla_BP_I"/>
</dbReference>
<dbReference type="GO" id="GO:0005886">
    <property type="term" value="C:plasma membrane"/>
    <property type="evidence" value="ECO:0007669"/>
    <property type="project" value="UniProtKB-SubCell"/>
</dbReference>
<feature type="transmembrane region" description="Helical" evidence="10">
    <location>
        <begin position="609"/>
        <end position="627"/>
    </location>
</feature>
<comment type="subcellular location">
    <subcellularLocation>
        <location evidence="1">Cell membrane</location>
        <topology evidence="1">Multi-pass membrane protein</topology>
    </subcellularLocation>
</comment>
<keyword evidence="5" id="KW-0297">G-protein coupled receptor</keyword>
<dbReference type="Gene3D" id="2.10.50.30">
    <property type="entry name" value="GPCR, family 3, nine cysteines domain"/>
    <property type="match status" value="1"/>
</dbReference>
<keyword evidence="6 10" id="KW-0472">Membrane</keyword>
<keyword evidence="3 10" id="KW-0812">Transmembrane</keyword>
<evidence type="ECO:0000256" key="2">
    <source>
        <dbReference type="ARBA" id="ARBA00022475"/>
    </source>
</evidence>
<feature type="domain" description="G-protein coupled receptors family 3 profile" evidence="12">
    <location>
        <begin position="539"/>
        <end position="803"/>
    </location>
</feature>
<dbReference type="AlphaFoldDB" id="A0A7M5VDR2"/>
<accession>A0A7M5VDR2</accession>
<feature type="transmembrane region" description="Helical" evidence="10">
    <location>
        <begin position="648"/>
        <end position="672"/>
    </location>
</feature>
<evidence type="ECO:0000313" key="13">
    <source>
        <dbReference type="EnsemblMetazoa" id="CLYHEMP008923.1"/>
    </source>
</evidence>
<keyword evidence="4 10" id="KW-1133">Transmembrane helix</keyword>
<dbReference type="InterPro" id="IPR050726">
    <property type="entry name" value="mGluR"/>
</dbReference>
<dbReference type="PROSITE" id="PS00980">
    <property type="entry name" value="G_PROTEIN_RECEP_F3_2"/>
    <property type="match status" value="1"/>
</dbReference>
<keyword evidence="7" id="KW-0675">Receptor</keyword>
<feature type="transmembrane region" description="Helical" evidence="10">
    <location>
        <begin position="730"/>
        <end position="751"/>
    </location>
</feature>
<feature type="signal peptide" evidence="11">
    <location>
        <begin position="1"/>
        <end position="19"/>
    </location>
</feature>
<name>A0A7M5VDR2_9CNID</name>
<dbReference type="PROSITE" id="PS50259">
    <property type="entry name" value="G_PROTEIN_RECEP_F3_4"/>
    <property type="match status" value="1"/>
</dbReference>
<evidence type="ECO:0000256" key="5">
    <source>
        <dbReference type="ARBA" id="ARBA00023040"/>
    </source>
</evidence>
<dbReference type="Pfam" id="PF00003">
    <property type="entry name" value="7tm_3"/>
    <property type="match status" value="1"/>
</dbReference>
<keyword evidence="11" id="KW-0732">Signal</keyword>
<keyword evidence="2" id="KW-1003">Cell membrane</keyword>
<sequence length="829" mass="93873">MKISWDVFLVCQLVFVAYAQSNIVFVGVFPFHIKSNNLKQSCSNQISYSRGIQAVEGMFYAIDKVNQNANLLKNIKLKWLIIDSCDDGTVALERFTQNALQKIRGTSEDNCPIPSSHLRQSKSNDVYAGVIGAASSPVSMALANLLRLFKVPQISYASTSDTLCDRIKYKYFTRTVPPDTQQLKAMLDLARYLGWTTFSMIYSEGSYGENAFEALKQMAGNGEFCLMDHFKVNAHTNYSKIVETFHLPRYRNTRLVILFCAKDHIKLFLNQLPIDHDFTILASDSWGNRQKFLDTHHLRAVANGALAFQLRSPKRNPDFIQYLQNLNYTNNKRNRWYAPYLNDIGCGNTSIKCAPRIITMDDKVPYVMDAVYALAHSLDVIYRQRCPAQIGLCDAMRLDDLRPSVMQKLYNLTYYGAFGRSTLNENGSANTGYELLRHQSLSKRYQVMAVWNGSLMMDNSPLKTIPYKPSSCFSKCSANEIQVWKAGFPKCCFDCVKCKNNQYRLDERTCASCEFDNQRPNATGNGCIEIPIRHLPSSWVIVVAVLSAVGILITVAIILIFYYHKETEVVRMSAPELSFPLLIGVILLYSLVFMIIADQSPILCGARRFGVGFVYCICFSAILTKANRLARVFNEKIESKRPPRFLSAISQLVIMSILVLIEATFATIALVYRPPELRLVHDTDNISGAYFCYHPKLDIIIAMGYDLSLLLICAYYAFRTRKIPAAFNEAKHLGVITYLHFLIFICFAPVYLVEVTEDVKTLVLSTCIFLCATSIVVVLFGPKIYIIILRPARNARSISVMSYTTSHSHSIEYDSYQRKATICSSVSRY</sequence>
<dbReference type="InterPro" id="IPR000337">
    <property type="entry name" value="GPCR_3"/>
</dbReference>
<evidence type="ECO:0000256" key="3">
    <source>
        <dbReference type="ARBA" id="ARBA00022692"/>
    </source>
</evidence>
<feature type="chain" id="PRO_5029649971" description="G-protein coupled receptors family 3 profile domain-containing protein" evidence="11">
    <location>
        <begin position="20"/>
        <end position="829"/>
    </location>
</feature>
<keyword evidence="8" id="KW-0325">Glycoprotein</keyword>
<dbReference type="InterPro" id="IPR001828">
    <property type="entry name" value="ANF_lig-bd_rcpt"/>
</dbReference>
<keyword evidence="9" id="KW-0807">Transducer</keyword>
<dbReference type="PANTHER" id="PTHR24060">
    <property type="entry name" value="METABOTROPIC GLUTAMATE RECEPTOR"/>
    <property type="match status" value="1"/>
</dbReference>
<dbReference type="PRINTS" id="PR00248">
    <property type="entry name" value="GPCRMGR"/>
</dbReference>
<dbReference type="SUPFAM" id="SSF53822">
    <property type="entry name" value="Periplasmic binding protein-like I"/>
    <property type="match status" value="1"/>
</dbReference>
<proteinExistence type="predicted"/>
<reference evidence="13" key="1">
    <citation type="submission" date="2021-01" db="UniProtKB">
        <authorList>
            <consortium name="EnsemblMetazoa"/>
        </authorList>
    </citation>
    <scope>IDENTIFICATION</scope>
</reference>
<evidence type="ECO:0000256" key="11">
    <source>
        <dbReference type="SAM" id="SignalP"/>
    </source>
</evidence>
<dbReference type="InterPro" id="IPR017978">
    <property type="entry name" value="GPCR_3_C"/>
</dbReference>
<protein>
    <recommendedName>
        <fullName evidence="12">G-protein coupled receptors family 3 profile domain-containing protein</fullName>
    </recommendedName>
</protein>
<evidence type="ECO:0000256" key="6">
    <source>
        <dbReference type="ARBA" id="ARBA00023136"/>
    </source>
</evidence>
<evidence type="ECO:0000256" key="7">
    <source>
        <dbReference type="ARBA" id="ARBA00023170"/>
    </source>
</evidence>
<dbReference type="GeneID" id="136821215"/>
<dbReference type="Gene3D" id="3.40.50.2300">
    <property type="match status" value="2"/>
</dbReference>
<keyword evidence="14" id="KW-1185">Reference proteome</keyword>
<feature type="transmembrane region" description="Helical" evidence="10">
    <location>
        <begin position="576"/>
        <end position="597"/>
    </location>
</feature>
<evidence type="ECO:0000256" key="4">
    <source>
        <dbReference type="ARBA" id="ARBA00022989"/>
    </source>
</evidence>
<dbReference type="Pfam" id="PF01094">
    <property type="entry name" value="ANF_receptor"/>
    <property type="match status" value="1"/>
</dbReference>
<dbReference type="EnsemblMetazoa" id="CLYHEMT008923.1">
    <property type="protein sequence ID" value="CLYHEMP008923.1"/>
    <property type="gene ID" value="CLYHEMG008923"/>
</dbReference>
<evidence type="ECO:0000256" key="9">
    <source>
        <dbReference type="ARBA" id="ARBA00023224"/>
    </source>
</evidence>
<evidence type="ECO:0000256" key="10">
    <source>
        <dbReference type="SAM" id="Phobius"/>
    </source>
</evidence>
<dbReference type="Proteomes" id="UP000594262">
    <property type="component" value="Unplaced"/>
</dbReference>
<dbReference type="InterPro" id="IPR017979">
    <property type="entry name" value="GPCR_3_CS"/>
</dbReference>
<feature type="transmembrane region" description="Helical" evidence="10">
    <location>
        <begin position="763"/>
        <end position="788"/>
    </location>
</feature>
<feature type="transmembrane region" description="Helical" evidence="10">
    <location>
        <begin position="699"/>
        <end position="718"/>
    </location>
</feature>
<dbReference type="GO" id="GO:0004930">
    <property type="term" value="F:G protein-coupled receptor activity"/>
    <property type="evidence" value="ECO:0007669"/>
    <property type="project" value="UniProtKB-KW"/>
</dbReference>
<evidence type="ECO:0000256" key="1">
    <source>
        <dbReference type="ARBA" id="ARBA00004651"/>
    </source>
</evidence>
<evidence type="ECO:0000313" key="14">
    <source>
        <dbReference type="Proteomes" id="UP000594262"/>
    </source>
</evidence>
<dbReference type="OrthoDB" id="425344at2759"/>
<dbReference type="RefSeq" id="XP_066933549.1">
    <property type="nucleotide sequence ID" value="XM_067077448.1"/>
</dbReference>
<dbReference type="InterPro" id="IPR038550">
    <property type="entry name" value="GPCR_3_9-Cys_sf"/>
</dbReference>
<evidence type="ECO:0000256" key="8">
    <source>
        <dbReference type="ARBA" id="ARBA00023180"/>
    </source>
</evidence>
<dbReference type="PRINTS" id="PR01176">
    <property type="entry name" value="GABABRECEPTR"/>
</dbReference>